<name>A0ABZ2U8K6_ASHYP</name>
<keyword evidence="9" id="KW-0460">Magnesium</keyword>
<comment type="similarity">
    <text evidence="2">Belongs to the TsaE family.</text>
</comment>
<dbReference type="EMBL" id="CP146843">
    <property type="protein sequence ID" value="WYY26654.1"/>
    <property type="molecule type" value="Genomic_DNA"/>
</dbReference>
<evidence type="ECO:0000256" key="5">
    <source>
        <dbReference type="ARBA" id="ARBA00022694"/>
    </source>
</evidence>
<gene>
    <name evidence="11" type="ORF">AshY1_05580</name>
</gene>
<comment type="subcellular location">
    <subcellularLocation>
        <location evidence="1">Cytoplasm</location>
    </subcellularLocation>
</comment>
<keyword evidence="8" id="KW-0067">ATP-binding</keyword>
<evidence type="ECO:0000256" key="7">
    <source>
        <dbReference type="ARBA" id="ARBA00022741"/>
    </source>
</evidence>
<keyword evidence="4" id="KW-0963">Cytoplasm</keyword>
<dbReference type="PANTHER" id="PTHR33540:SF2">
    <property type="entry name" value="TRNA THREONYLCARBAMOYLADENOSINE BIOSYNTHESIS PROTEIN TSAE"/>
    <property type="match status" value="1"/>
</dbReference>
<dbReference type="SUPFAM" id="SSF52540">
    <property type="entry name" value="P-loop containing nucleoside triphosphate hydrolases"/>
    <property type="match status" value="1"/>
</dbReference>
<keyword evidence="5" id="KW-0819">tRNA processing</keyword>
<dbReference type="InterPro" id="IPR027417">
    <property type="entry name" value="P-loop_NTPase"/>
</dbReference>
<sequence length="164" mass="19177">MVIDTNTKYFQITTSESQTKKIGMQICQKIIYKILNKANKKYIIILEGKIGSGKTILTKGIAKELGIKNEVNSPSFILLKTYVTDFNKFHHLDLYRLFNEQKTTKHLLIEIEELLENIVQDDIIVIETNQNIMSFVEDWDFYIQIQVLNSKTRNIIIEQNNHLL</sequence>
<accession>A0ABZ2U8K6</accession>
<dbReference type="Proteomes" id="UP001484199">
    <property type="component" value="Chromosome"/>
</dbReference>
<dbReference type="NCBIfam" id="TIGR00150">
    <property type="entry name" value="T6A_YjeE"/>
    <property type="match status" value="1"/>
</dbReference>
<dbReference type="Pfam" id="PF02367">
    <property type="entry name" value="TsaE"/>
    <property type="match status" value="1"/>
</dbReference>
<dbReference type="Gene3D" id="3.40.50.300">
    <property type="entry name" value="P-loop containing nucleotide triphosphate hydrolases"/>
    <property type="match status" value="1"/>
</dbReference>
<evidence type="ECO:0000256" key="10">
    <source>
        <dbReference type="ARBA" id="ARBA00032441"/>
    </source>
</evidence>
<keyword evidence="6" id="KW-0479">Metal-binding</keyword>
<evidence type="ECO:0000256" key="8">
    <source>
        <dbReference type="ARBA" id="ARBA00022840"/>
    </source>
</evidence>
<evidence type="ECO:0000256" key="2">
    <source>
        <dbReference type="ARBA" id="ARBA00007599"/>
    </source>
</evidence>
<protein>
    <recommendedName>
        <fullName evidence="3">tRNA threonylcarbamoyladenosine biosynthesis protein TsaE</fullName>
    </recommendedName>
    <alternativeName>
        <fullName evidence="10">t(6)A37 threonylcarbamoyladenosine biosynthesis protein TsaE</fullName>
    </alternativeName>
</protein>
<keyword evidence="12" id="KW-1185">Reference proteome</keyword>
<organism evidence="11 12">
    <name type="scientific">Ash yellows phytoplasma</name>
    <dbReference type="NCBI Taxonomy" id="35780"/>
    <lineage>
        <taxon>Bacteria</taxon>
        <taxon>Bacillati</taxon>
        <taxon>Mycoplasmatota</taxon>
        <taxon>Mollicutes</taxon>
        <taxon>Acholeplasmatales</taxon>
        <taxon>Acholeplasmataceae</taxon>
        <taxon>Candidatus Phytoplasma</taxon>
        <taxon>16SrVII (Ash yellows group)</taxon>
    </lineage>
</organism>
<evidence type="ECO:0000313" key="11">
    <source>
        <dbReference type="EMBL" id="WYY26654.1"/>
    </source>
</evidence>
<evidence type="ECO:0000256" key="3">
    <source>
        <dbReference type="ARBA" id="ARBA00019010"/>
    </source>
</evidence>
<evidence type="ECO:0000256" key="1">
    <source>
        <dbReference type="ARBA" id="ARBA00004496"/>
    </source>
</evidence>
<evidence type="ECO:0000256" key="6">
    <source>
        <dbReference type="ARBA" id="ARBA00022723"/>
    </source>
</evidence>
<evidence type="ECO:0000256" key="9">
    <source>
        <dbReference type="ARBA" id="ARBA00022842"/>
    </source>
</evidence>
<reference evidence="11" key="1">
    <citation type="submission" date="2024-03" db="EMBL/GenBank/DDBJ databases">
        <title>The Complete Genome of 'Candidatus Phytoplasma fraxini' AshY1 from the Ash Yellows Group.</title>
        <authorList>
            <person name="Boehm J.W."/>
            <person name="Huettel B."/>
            <person name="Schneider B."/>
            <person name="Kube M."/>
        </authorList>
    </citation>
    <scope>NUCLEOTIDE SEQUENCE [LARGE SCALE GENOMIC DNA]</scope>
    <source>
        <strain evidence="11">AshY1</strain>
    </source>
</reference>
<proteinExistence type="inferred from homology"/>
<evidence type="ECO:0000256" key="4">
    <source>
        <dbReference type="ARBA" id="ARBA00022490"/>
    </source>
</evidence>
<keyword evidence="7" id="KW-0547">Nucleotide-binding</keyword>
<evidence type="ECO:0000313" key="12">
    <source>
        <dbReference type="Proteomes" id="UP001484199"/>
    </source>
</evidence>
<dbReference type="PANTHER" id="PTHR33540">
    <property type="entry name" value="TRNA THREONYLCARBAMOYLADENOSINE BIOSYNTHESIS PROTEIN TSAE"/>
    <property type="match status" value="1"/>
</dbReference>
<dbReference type="RefSeq" id="WP_341266555.1">
    <property type="nucleotide sequence ID" value="NZ_CP146843.1"/>
</dbReference>
<dbReference type="InterPro" id="IPR003442">
    <property type="entry name" value="T6A_TsaE"/>
</dbReference>